<dbReference type="EMBL" id="JAOPGA020000826">
    <property type="protein sequence ID" value="KAL0482199.1"/>
    <property type="molecule type" value="Genomic_DNA"/>
</dbReference>
<protein>
    <submittedName>
        <fullName evidence="1">Uncharacterized protein</fullName>
    </submittedName>
</protein>
<reference evidence="1 2" key="1">
    <citation type="submission" date="2024-03" db="EMBL/GenBank/DDBJ databases">
        <title>The Acrasis kona genome and developmental transcriptomes reveal deep origins of eukaryotic multicellular pathways.</title>
        <authorList>
            <person name="Sheikh S."/>
            <person name="Fu C.-J."/>
            <person name="Brown M.W."/>
            <person name="Baldauf S.L."/>
        </authorList>
    </citation>
    <scope>NUCLEOTIDE SEQUENCE [LARGE SCALE GENOMIC DNA]</scope>
    <source>
        <strain evidence="1 2">ATCC MYA-3509</strain>
    </source>
</reference>
<dbReference type="Proteomes" id="UP001431209">
    <property type="component" value="Unassembled WGS sequence"/>
</dbReference>
<name>A0AAW2YYL7_9EUKA</name>
<keyword evidence="2" id="KW-1185">Reference proteome</keyword>
<organism evidence="1 2">
    <name type="scientific">Acrasis kona</name>
    <dbReference type="NCBI Taxonomy" id="1008807"/>
    <lineage>
        <taxon>Eukaryota</taxon>
        <taxon>Discoba</taxon>
        <taxon>Heterolobosea</taxon>
        <taxon>Tetramitia</taxon>
        <taxon>Eutetramitia</taxon>
        <taxon>Acrasidae</taxon>
        <taxon>Acrasis</taxon>
    </lineage>
</organism>
<dbReference type="InterPro" id="IPR002060">
    <property type="entry name" value="Squ/phyt_synthse"/>
</dbReference>
<sequence length="337" mass="38662">MLRKFSGRLCLRFVTPKRFAHVHKHDHTCGSGCNHTHHTVEEPQPRPIKEFDLNNIKKSISEHAGQDIPLSEIPEEEINLAFSEVVTGVNKHNREQFIYSTWIQDEDLRLFYLTLIYLNGELLRIKEKVRTPGSGEIRFAWWKANLKSSMGGIPPKVPVLIALSYFSKKYNLTYHELEFKWTQPPDMQAIEGYGEGIYSSILYMMLDAINYRTTHSAHVASHIGKCYGISLLLRGTAYHAEKNRTTFLPASVCAKYGVTEEDIYKKQYTKSIGDAVFEVADQAKAHLDAARDHAKSIIDPPTDYKRVLQIATFCDLFLYRLQKVQVPSKLQSNKEQQ</sequence>
<dbReference type="InterPro" id="IPR008949">
    <property type="entry name" value="Isoprenoid_synthase_dom_sf"/>
</dbReference>
<accession>A0AAW2YYL7</accession>
<dbReference type="AlphaFoldDB" id="A0AAW2YYL7"/>
<comment type="caution">
    <text evidence="1">The sequence shown here is derived from an EMBL/GenBank/DDBJ whole genome shotgun (WGS) entry which is preliminary data.</text>
</comment>
<dbReference type="SUPFAM" id="SSF48576">
    <property type="entry name" value="Terpenoid synthases"/>
    <property type="match status" value="1"/>
</dbReference>
<dbReference type="Gene3D" id="1.10.600.10">
    <property type="entry name" value="Farnesyl Diphosphate Synthase"/>
    <property type="match status" value="1"/>
</dbReference>
<evidence type="ECO:0000313" key="1">
    <source>
        <dbReference type="EMBL" id="KAL0482199.1"/>
    </source>
</evidence>
<dbReference type="Pfam" id="PF00494">
    <property type="entry name" value="SQS_PSY"/>
    <property type="match status" value="1"/>
</dbReference>
<gene>
    <name evidence="1" type="ORF">AKO1_013324</name>
</gene>
<evidence type="ECO:0000313" key="2">
    <source>
        <dbReference type="Proteomes" id="UP001431209"/>
    </source>
</evidence>
<proteinExistence type="predicted"/>